<reference evidence="1" key="1">
    <citation type="journal article" date="2020" name="New Phytol.">
        <title>Comparative genomics reveals dynamic genome evolution in host specialist ectomycorrhizal fungi.</title>
        <authorList>
            <person name="Lofgren L.A."/>
            <person name="Nguyen N.H."/>
            <person name="Vilgalys R."/>
            <person name="Ruytinx J."/>
            <person name="Liao H.L."/>
            <person name="Branco S."/>
            <person name="Kuo A."/>
            <person name="LaButti K."/>
            <person name="Lipzen A."/>
            <person name="Andreopoulos W."/>
            <person name="Pangilinan J."/>
            <person name="Riley R."/>
            <person name="Hundley H."/>
            <person name="Na H."/>
            <person name="Barry K."/>
            <person name="Grigoriev I.V."/>
            <person name="Stajich J.E."/>
            <person name="Kennedy P.G."/>
        </authorList>
    </citation>
    <scope>NUCLEOTIDE SEQUENCE</scope>
    <source>
        <strain evidence="1">FC423</strain>
    </source>
</reference>
<gene>
    <name evidence="1" type="ORF">F5147DRAFT_781237</name>
</gene>
<protein>
    <submittedName>
        <fullName evidence="1">Uncharacterized protein</fullName>
    </submittedName>
</protein>
<name>A0A9P7ES29_9AGAM</name>
<dbReference type="EMBL" id="JABBWM010000129">
    <property type="protein sequence ID" value="KAG2087708.1"/>
    <property type="molecule type" value="Genomic_DNA"/>
</dbReference>
<dbReference type="OrthoDB" id="2692017at2759"/>
<proteinExistence type="predicted"/>
<comment type="caution">
    <text evidence="1">The sequence shown here is derived from an EMBL/GenBank/DDBJ whole genome shotgun (WGS) entry which is preliminary data.</text>
</comment>
<dbReference type="GeneID" id="64704856"/>
<evidence type="ECO:0000313" key="2">
    <source>
        <dbReference type="Proteomes" id="UP000823399"/>
    </source>
</evidence>
<dbReference type="AlphaFoldDB" id="A0A9P7ES29"/>
<organism evidence="1 2">
    <name type="scientific">Suillus discolor</name>
    <dbReference type="NCBI Taxonomy" id="1912936"/>
    <lineage>
        <taxon>Eukaryota</taxon>
        <taxon>Fungi</taxon>
        <taxon>Dikarya</taxon>
        <taxon>Basidiomycota</taxon>
        <taxon>Agaricomycotina</taxon>
        <taxon>Agaricomycetes</taxon>
        <taxon>Agaricomycetidae</taxon>
        <taxon>Boletales</taxon>
        <taxon>Suillineae</taxon>
        <taxon>Suillaceae</taxon>
        <taxon>Suillus</taxon>
    </lineage>
</organism>
<keyword evidence="2" id="KW-1185">Reference proteome</keyword>
<dbReference type="RefSeq" id="XP_041285314.1">
    <property type="nucleotide sequence ID" value="XM_041442597.1"/>
</dbReference>
<accession>A0A9P7ES29</accession>
<evidence type="ECO:0000313" key="1">
    <source>
        <dbReference type="EMBL" id="KAG2087708.1"/>
    </source>
</evidence>
<dbReference type="Proteomes" id="UP000823399">
    <property type="component" value="Unassembled WGS sequence"/>
</dbReference>
<sequence>MAELLAITKTTRAASIAGDLFTAKKNNALQDATKSLAIQTLLAGYIAKGIALCGQQLLDDVRTTFDLAFTFIQGNMDAIAFLYLIKAN</sequence>